<evidence type="ECO:0000259" key="1">
    <source>
        <dbReference type="PROSITE" id="PS50011"/>
    </source>
</evidence>
<dbReference type="eggNOG" id="COG0515">
    <property type="taxonomic scope" value="Bacteria"/>
</dbReference>
<dbReference type="InterPro" id="IPR000719">
    <property type="entry name" value="Prot_kinase_dom"/>
</dbReference>
<dbReference type="GO" id="GO:0004672">
    <property type="term" value="F:protein kinase activity"/>
    <property type="evidence" value="ECO:0007669"/>
    <property type="project" value="InterPro"/>
</dbReference>
<name>F4Y0P2_9CYAN</name>
<dbReference type="GO" id="GO:0005524">
    <property type="term" value="F:ATP binding"/>
    <property type="evidence" value="ECO:0007669"/>
    <property type="project" value="InterPro"/>
</dbReference>
<dbReference type="InterPro" id="IPR001245">
    <property type="entry name" value="Ser-Thr/Tyr_kinase_cat_dom"/>
</dbReference>
<dbReference type="OrthoDB" id="9762169at2"/>
<proteinExistence type="predicted"/>
<dbReference type="Pfam" id="PF07714">
    <property type="entry name" value="PK_Tyr_Ser-Thr"/>
    <property type="match status" value="1"/>
</dbReference>
<evidence type="ECO:0000313" key="3">
    <source>
        <dbReference type="Proteomes" id="UP000003959"/>
    </source>
</evidence>
<organism evidence="2 3">
    <name type="scientific">Moorena producens 3L</name>
    <dbReference type="NCBI Taxonomy" id="489825"/>
    <lineage>
        <taxon>Bacteria</taxon>
        <taxon>Bacillati</taxon>
        <taxon>Cyanobacteriota</taxon>
        <taxon>Cyanophyceae</taxon>
        <taxon>Coleofasciculales</taxon>
        <taxon>Coleofasciculaceae</taxon>
        <taxon>Moorena</taxon>
    </lineage>
</organism>
<dbReference type="HOGENOM" id="CLU_1747529_0_0_3"/>
<reference evidence="3" key="1">
    <citation type="journal article" date="2011" name="Proc. Natl. Acad. Sci. U.S.A.">
        <title>Genomic insights into the physiology and ecology of the marine filamentous cyanobacterium Lyngbya majuscula.</title>
        <authorList>
            <person name="Jones A.C."/>
            <person name="Monroe E.A."/>
            <person name="Podell S."/>
            <person name="Hess W.R."/>
            <person name="Klages S."/>
            <person name="Esquenazi E."/>
            <person name="Niessen S."/>
            <person name="Hoover H."/>
            <person name="Rothmann M."/>
            <person name="Lasken R.S."/>
            <person name="Yates J.R.III."/>
            <person name="Reinhardt R."/>
            <person name="Kube M."/>
            <person name="Burkart M.D."/>
            <person name="Allen E.E."/>
            <person name="Dorrestein P.C."/>
            <person name="Gerwick W.H."/>
            <person name="Gerwick L."/>
        </authorList>
    </citation>
    <scope>NUCLEOTIDE SEQUENCE [LARGE SCALE GENOMIC DNA]</scope>
    <source>
        <strain evidence="3">3L</strain>
    </source>
</reference>
<dbReference type="AlphaFoldDB" id="F4Y0P2"/>
<dbReference type="Gene3D" id="1.10.510.10">
    <property type="entry name" value="Transferase(Phosphotransferase) domain 1"/>
    <property type="match status" value="1"/>
</dbReference>
<dbReference type="Proteomes" id="UP000003959">
    <property type="component" value="Unassembled WGS sequence"/>
</dbReference>
<keyword evidence="3" id="KW-1185">Reference proteome</keyword>
<protein>
    <recommendedName>
        <fullName evidence="1">Protein kinase domain-containing protein</fullName>
    </recommendedName>
</protein>
<dbReference type="InterPro" id="IPR011009">
    <property type="entry name" value="Kinase-like_dom_sf"/>
</dbReference>
<dbReference type="PROSITE" id="PS50011">
    <property type="entry name" value="PROTEIN_KINASE_DOM"/>
    <property type="match status" value="1"/>
</dbReference>
<dbReference type="RefSeq" id="WP_008189333.1">
    <property type="nucleotide sequence ID" value="NZ_GL890968.1"/>
</dbReference>
<dbReference type="EMBL" id="GL890968">
    <property type="protein sequence ID" value="EGJ29666.1"/>
    <property type="molecule type" value="Genomic_DNA"/>
</dbReference>
<dbReference type="SUPFAM" id="SSF56112">
    <property type="entry name" value="Protein kinase-like (PK-like)"/>
    <property type="match status" value="1"/>
</dbReference>
<feature type="domain" description="Protein kinase" evidence="1">
    <location>
        <begin position="35"/>
        <end position="159"/>
    </location>
</feature>
<accession>F4Y0P2</accession>
<dbReference type="NCBIfam" id="NF045510">
    <property type="entry name" value="4Cys_prefix_kin"/>
    <property type="match status" value="1"/>
</dbReference>
<gene>
    <name evidence="2" type="ORF">LYNGBM3L_61750</name>
</gene>
<evidence type="ECO:0000313" key="2">
    <source>
        <dbReference type="EMBL" id="EGJ29666.1"/>
    </source>
</evidence>
<sequence length="159" mass="18268">MTWCINPDCSKPYNTEDTLFCQACGSDLLLAERYRVIGLLSDKGAFGKTYEVLDHNSDQKSNHNTLKVLKVLTDYQSRAIELFEQEAWVLSQLNHPGITKSEGTFIFSPRNHEISLNCMVLEYIEGLDLEEYQHQHNKHPIDETLALEWLSQLLTLPVL</sequence>